<organism evidence="3 4">
    <name type="scientific">Leucobacter denitrificans</name>
    <dbReference type="NCBI Taxonomy" id="683042"/>
    <lineage>
        <taxon>Bacteria</taxon>
        <taxon>Bacillati</taxon>
        <taxon>Actinomycetota</taxon>
        <taxon>Actinomycetes</taxon>
        <taxon>Micrococcales</taxon>
        <taxon>Microbacteriaceae</taxon>
        <taxon>Leucobacter</taxon>
    </lineage>
</organism>
<dbReference type="EMBL" id="CP060716">
    <property type="protein sequence ID" value="QNN62703.1"/>
    <property type="molecule type" value="Genomic_DNA"/>
</dbReference>
<evidence type="ECO:0000256" key="1">
    <source>
        <dbReference type="SAM" id="MobiDB-lite"/>
    </source>
</evidence>
<feature type="region of interest" description="Disordered" evidence="1">
    <location>
        <begin position="41"/>
        <end position="70"/>
    </location>
</feature>
<feature type="compositionally biased region" description="Low complexity" evidence="1">
    <location>
        <begin position="59"/>
        <end position="69"/>
    </location>
</feature>
<proteinExistence type="predicted"/>
<dbReference type="RefSeq" id="WP_187555173.1">
    <property type="nucleotide sequence ID" value="NZ_CP060716.1"/>
</dbReference>
<dbReference type="AlphaFoldDB" id="A0A7G9S4C8"/>
<keyword evidence="4" id="KW-1185">Reference proteome</keyword>
<reference evidence="3 4" key="1">
    <citation type="submission" date="2020-08" db="EMBL/GenBank/DDBJ databases">
        <title>Genome sequence of Leucobacter denitrificans KACC 14055T.</title>
        <authorList>
            <person name="Hyun D.-W."/>
            <person name="Bae J.-W."/>
        </authorList>
    </citation>
    <scope>NUCLEOTIDE SEQUENCE [LARGE SCALE GENOMIC DNA]</scope>
    <source>
        <strain evidence="3 4">KACC 14055</strain>
    </source>
</reference>
<keyword evidence="2" id="KW-0812">Transmembrane</keyword>
<feature type="transmembrane region" description="Helical" evidence="2">
    <location>
        <begin position="15"/>
        <end position="33"/>
    </location>
</feature>
<evidence type="ECO:0000313" key="3">
    <source>
        <dbReference type="EMBL" id="QNN62703.1"/>
    </source>
</evidence>
<evidence type="ECO:0000256" key="2">
    <source>
        <dbReference type="SAM" id="Phobius"/>
    </source>
</evidence>
<evidence type="ECO:0008006" key="5">
    <source>
        <dbReference type="Google" id="ProtNLM"/>
    </source>
</evidence>
<name>A0A7G9S4C8_9MICO</name>
<evidence type="ECO:0000313" key="4">
    <source>
        <dbReference type="Proteomes" id="UP000515934"/>
    </source>
</evidence>
<keyword evidence="2" id="KW-1133">Transmembrane helix</keyword>
<dbReference type="Proteomes" id="UP000515934">
    <property type="component" value="Chromosome"/>
</dbReference>
<sequence length="201" mass="20887">MAPAKDRSVYVRRRIVVLLALVAVVAAVVLIIVRPGSSGGAKEVASVEVPSDLTEDPEPVSTEETPETPACQSADLDVVAVTDQPSYGAGENPEFSLTVTNSGSEACIADLGTAGMTFAVSSGSDEVWRSADCQTSLDSLPVILDAGEKLETESVSWDRTRSSAETCDITRDAVVAGGASYHLTVSAGGSESKETAQFLLY</sequence>
<dbReference type="KEGG" id="ldn:H9L06_10850"/>
<keyword evidence="2" id="KW-0472">Membrane</keyword>
<accession>A0A7G9S4C8</accession>
<gene>
    <name evidence="3" type="ORF">H9L06_10850</name>
</gene>
<protein>
    <recommendedName>
        <fullName evidence="5">DUF4232 domain-containing protein</fullName>
    </recommendedName>
</protein>